<dbReference type="Proteomes" id="UP000294530">
    <property type="component" value="Unassembled WGS sequence"/>
</dbReference>
<sequence>MASRSDGRARTPMRRQAESNYIDVDREQALHRLESFHATASGPFELLQSKFGFQHSSVANQKENLGCWITNYQMRVRSEAPPGAAESVDYITHTALARVHGKFFRNYVAWCKFLRASPRCSLPEKGNLLRMEKEVALFLLLWGEAGNLRFMPECICFLYHNMAAKLELLDTLPTVYEGYYLTEIVRPMYLVIAQMRVATAPKGQRPFDHQDTTNYDDVNEFFWTTHCFECDEMTVAQVVAVQDPKTFKEKRSVFNPLLAFFRLWFFLFISFHVMVVITYVSYMAEGNEEGGLGFFFRIFQARQNKIRAHAFYTIFLSVSGLLAMKAVMQIWLHGVRLYKNFWMALGVYCRLFWHFLFFALFLAVAFSPDEGALFGNWSPLLPGGGTAGSYLSMGLLYTAIYCIPVLFVACLRAFVPRALWGFRLLSALDGTSRQYVGRNTRQPWANYVQYASSWSGIFIGKFLFTMQLMIRPLMAPSIEIYGIEVDDDGVLQSRRNILFILALWAPILVVFMYDTQIWFILYQSIVGLIMGKRMHLGHYMGLAQLKLGMAAAPKLFDDRVVSLRTKTPTLIPLSSAQLPPDSNELRHFDVVTLRFAIIWNQIVDNFRLNDLLDDRETVILQYRILNKGEHVEDPIFLLAGKLARAVEIASRAKTHKWNTMTLVKHIATADALEGMKNGMDLIRSIFSLLLKEDEEQDAWSIIEYIYSSPDVATLLDLSYLPQLADNIVELLALYAIIFLTSIGRGKFLAAM</sequence>
<evidence type="ECO:0000259" key="2">
    <source>
        <dbReference type="SMART" id="SM01205"/>
    </source>
</evidence>
<feature type="transmembrane region" description="Helical" evidence="1">
    <location>
        <begin position="310"/>
        <end position="332"/>
    </location>
</feature>
<dbReference type="GO" id="GO:0046527">
    <property type="term" value="F:glucosyltransferase activity"/>
    <property type="evidence" value="ECO:0007669"/>
    <property type="project" value="TreeGrafter"/>
</dbReference>
<feature type="transmembrane region" description="Helical" evidence="1">
    <location>
        <begin position="497"/>
        <end position="530"/>
    </location>
</feature>
<keyword evidence="1" id="KW-0472">Membrane</keyword>
<dbReference type="InterPro" id="IPR026899">
    <property type="entry name" value="FKS1-like_dom1"/>
</dbReference>
<feature type="transmembrane region" description="Helical" evidence="1">
    <location>
        <begin position="344"/>
        <end position="367"/>
    </location>
</feature>
<protein>
    <recommendedName>
        <fullName evidence="2">1,3-beta-glucan synthase component FKS1-like domain-containing protein</fullName>
    </recommendedName>
</protein>
<dbReference type="GO" id="GO:0005886">
    <property type="term" value="C:plasma membrane"/>
    <property type="evidence" value="ECO:0007669"/>
    <property type="project" value="TreeGrafter"/>
</dbReference>
<organism evidence="3 4">
    <name type="scientific">Bremia lactucae</name>
    <name type="common">Lettuce downy mildew</name>
    <dbReference type="NCBI Taxonomy" id="4779"/>
    <lineage>
        <taxon>Eukaryota</taxon>
        <taxon>Sar</taxon>
        <taxon>Stramenopiles</taxon>
        <taxon>Oomycota</taxon>
        <taxon>Peronosporomycetes</taxon>
        <taxon>Peronosporales</taxon>
        <taxon>Peronosporaceae</taxon>
        <taxon>Bremia</taxon>
    </lineage>
</organism>
<dbReference type="PANTHER" id="PTHR12741:SF48">
    <property type="entry name" value="1,3-BETA-GLUCAN SYNTHASE COMPONENT FKS1-RELATED"/>
    <property type="match status" value="1"/>
</dbReference>
<name>A0A976IJ32_BRELC</name>
<evidence type="ECO:0000313" key="3">
    <source>
        <dbReference type="EMBL" id="TDH72719.1"/>
    </source>
</evidence>
<keyword evidence="1" id="KW-0812">Transmembrane</keyword>
<dbReference type="SMART" id="SM01205">
    <property type="entry name" value="FKS1_dom1"/>
    <property type="match status" value="1"/>
</dbReference>
<feature type="transmembrane region" description="Helical" evidence="1">
    <location>
        <begin position="257"/>
        <end position="282"/>
    </location>
</feature>
<comment type="caution">
    <text evidence="3">The sequence shown here is derived from an EMBL/GenBank/DDBJ whole genome shotgun (WGS) entry which is preliminary data.</text>
</comment>
<dbReference type="RefSeq" id="XP_067822218.1">
    <property type="nucleotide sequence ID" value="XM_067960613.1"/>
</dbReference>
<gene>
    <name evidence="3" type="ORF">CCR75_002516</name>
</gene>
<evidence type="ECO:0000313" key="4">
    <source>
        <dbReference type="Proteomes" id="UP000294530"/>
    </source>
</evidence>
<dbReference type="AlphaFoldDB" id="A0A976IJ32"/>
<dbReference type="KEGG" id="blac:94346284"/>
<dbReference type="OrthoDB" id="1880850at2759"/>
<dbReference type="Pfam" id="PF14288">
    <property type="entry name" value="FKS1_dom1"/>
    <property type="match status" value="1"/>
</dbReference>
<accession>A0A976IJ32</accession>
<feature type="domain" description="1,3-beta-glucan synthase component FKS1-like" evidence="2">
    <location>
        <begin position="129"/>
        <end position="236"/>
    </location>
</feature>
<keyword evidence="4" id="KW-1185">Reference proteome</keyword>
<dbReference type="EMBL" id="SHOA02000012">
    <property type="protein sequence ID" value="TDH72719.1"/>
    <property type="molecule type" value="Genomic_DNA"/>
</dbReference>
<dbReference type="GeneID" id="94346284"/>
<reference evidence="3 4" key="1">
    <citation type="journal article" date="2021" name="Genome Biol.">
        <title>AFLAP: assembly-free linkage analysis pipeline using k-mers from genome sequencing data.</title>
        <authorList>
            <person name="Fletcher K."/>
            <person name="Zhang L."/>
            <person name="Gil J."/>
            <person name="Han R."/>
            <person name="Cavanaugh K."/>
            <person name="Michelmore R."/>
        </authorList>
    </citation>
    <scope>NUCLEOTIDE SEQUENCE [LARGE SCALE GENOMIC DNA]</scope>
    <source>
        <strain evidence="3 4">SF5</strain>
    </source>
</reference>
<evidence type="ECO:0000256" key="1">
    <source>
        <dbReference type="SAM" id="Phobius"/>
    </source>
</evidence>
<dbReference type="PANTHER" id="PTHR12741">
    <property type="entry name" value="LYST-INTERACTING PROTEIN LIP5 DOPAMINE RESPONSIVE PROTEIN DRG-1"/>
    <property type="match status" value="1"/>
</dbReference>
<proteinExistence type="predicted"/>
<keyword evidence="1" id="KW-1133">Transmembrane helix</keyword>
<feature type="transmembrane region" description="Helical" evidence="1">
    <location>
        <begin position="387"/>
        <end position="415"/>
    </location>
</feature>